<accession>A0ABU9M0K2</accession>
<gene>
    <name evidence="2" type="ORF">AAFH49_20310</name>
</gene>
<organism evidence="2 3">
    <name type="scientific">Hymenobacter segetis</name>
    <dbReference type="NCBI Taxonomy" id="2025509"/>
    <lineage>
        <taxon>Bacteria</taxon>
        <taxon>Pseudomonadati</taxon>
        <taxon>Bacteroidota</taxon>
        <taxon>Cytophagia</taxon>
        <taxon>Cytophagales</taxon>
        <taxon>Hymenobacteraceae</taxon>
        <taxon>Hymenobacter</taxon>
    </lineage>
</organism>
<proteinExistence type="predicted"/>
<dbReference type="Proteomes" id="UP001479606">
    <property type="component" value="Unassembled WGS sequence"/>
</dbReference>
<evidence type="ECO:0000313" key="3">
    <source>
        <dbReference type="Proteomes" id="UP001479606"/>
    </source>
</evidence>
<feature type="signal peptide" evidence="1">
    <location>
        <begin position="1"/>
        <end position="31"/>
    </location>
</feature>
<comment type="caution">
    <text evidence="2">The sequence shown here is derived from an EMBL/GenBank/DDBJ whole genome shotgun (WGS) entry which is preliminary data.</text>
</comment>
<sequence>MKTLVFWRSAVRCGALFGAVLLIAAGPGAEAAVAWPAVVCATPPAASAVPLAGKVVGGKPVGLFFMTRYIMAFHSLEKATYYFTPAGQVYNNPVDFTPTSLASLPANARGTYSVAGGQLVMKWADGNTSKANFENPSANTFSWDMGIFVGMGPFANARQLVGNFEGGNSVSSSSGSAAAVSGLTFRADGSYGGSSVSSFTTNTSGSNSHVGSSGEAAGRWALAGWTLTLTDAAGRTTRGVAYPIETNEKTGQVTRFYFNNVAYKRL</sequence>
<evidence type="ECO:0000313" key="2">
    <source>
        <dbReference type="EMBL" id="MEL5996564.1"/>
    </source>
</evidence>
<keyword evidence="3" id="KW-1185">Reference proteome</keyword>
<name>A0ABU9M0K2_9BACT</name>
<dbReference type="RefSeq" id="WP_342301044.1">
    <property type="nucleotide sequence ID" value="NZ_JBCEVZ010000081.1"/>
</dbReference>
<reference evidence="2 3" key="1">
    <citation type="journal article" date="2018" name="Arch. Microbiol.">
        <title>Hymenobacter segetis sp. nov., isolated from soil.</title>
        <authorList>
            <person name="Ten L.N."/>
            <person name="Lim S.J."/>
            <person name="Kim B.O."/>
            <person name="Kang I.K."/>
            <person name="Jung H.Y."/>
        </authorList>
    </citation>
    <scope>NUCLEOTIDE SEQUENCE [LARGE SCALE GENOMIC DNA]</scope>
    <source>
        <strain evidence="2 3">S7-3-11</strain>
    </source>
</reference>
<keyword evidence="1" id="KW-0732">Signal</keyword>
<dbReference type="EMBL" id="JBCEVZ010000081">
    <property type="protein sequence ID" value="MEL5996564.1"/>
    <property type="molecule type" value="Genomic_DNA"/>
</dbReference>
<feature type="chain" id="PRO_5046906962" evidence="1">
    <location>
        <begin position="32"/>
        <end position="266"/>
    </location>
</feature>
<evidence type="ECO:0000256" key="1">
    <source>
        <dbReference type="SAM" id="SignalP"/>
    </source>
</evidence>
<protein>
    <submittedName>
        <fullName evidence="2">Uncharacterized protein</fullName>
    </submittedName>
</protein>